<evidence type="ECO:0000313" key="3">
    <source>
        <dbReference type="Proteomes" id="UP001222325"/>
    </source>
</evidence>
<dbReference type="Gene3D" id="3.60.130.30">
    <property type="match status" value="1"/>
</dbReference>
<comment type="caution">
    <text evidence="2">The sequence shown here is derived from an EMBL/GenBank/DDBJ whole genome shotgun (WGS) entry which is preliminary data.</text>
</comment>
<feature type="compositionally biased region" description="Pro residues" evidence="1">
    <location>
        <begin position="95"/>
        <end position="104"/>
    </location>
</feature>
<evidence type="ECO:0000256" key="1">
    <source>
        <dbReference type="SAM" id="MobiDB-lite"/>
    </source>
</evidence>
<evidence type="ECO:0000313" key="2">
    <source>
        <dbReference type="EMBL" id="KAJ7092065.1"/>
    </source>
</evidence>
<dbReference type="AlphaFoldDB" id="A0AAD6U8Q7"/>
<gene>
    <name evidence="2" type="ORF">B0H15DRAFT_948247</name>
</gene>
<sequence>MIWVPVLRKTRSGTAFSPYEGTIMLQRPGFDFAPLLAEAVKQERSDGDTDEEPENAGLREQNSPLPPPDPLDGIDETYPPPAPADPWNEVDDAHPPPTRSSPPPSKRRRTAFDDMQAGKTPQKRNHRKRKEKRTKAFESEGHAPRPSSLHKHVRVGLADPLRRAVSACATPDAQAAPSSAKVPDDAGVLPAAYGAYTAKNADADEAWGSKKPRSLTELVELGFDIVQWNGFDARPIVDSQGRIFAVLAGQPRGADWAAAVQKAYQDISAEGVKAAFPAHMRNHRRGLFAAVNVGLSYGKGQSVPSLLHSPYQPMLGRLLSNAAVVRMATFASATFQLWAPRLHQYYAKYQAALQQHLPQLRPNFPRSVFSAAAFNIGPNVWTFRHRDSQNLPFGWCAIQAAGPFDATKGGHLVLWNLRLVVEFPPGALILLPSATIAHSNVPVQSGDQRISFTQFTAGGLFRYVDNGFRTEAELEAADPEEFARLAELKATRWKTGLQLLSTIDELLENAGEK</sequence>
<dbReference type="EMBL" id="JARJCN010000019">
    <property type="protein sequence ID" value="KAJ7092065.1"/>
    <property type="molecule type" value="Genomic_DNA"/>
</dbReference>
<feature type="region of interest" description="Disordered" evidence="1">
    <location>
        <begin position="37"/>
        <end position="150"/>
    </location>
</feature>
<proteinExistence type="predicted"/>
<dbReference type="Proteomes" id="UP001222325">
    <property type="component" value="Unassembled WGS sequence"/>
</dbReference>
<feature type="compositionally biased region" description="Basic residues" evidence="1">
    <location>
        <begin position="121"/>
        <end position="133"/>
    </location>
</feature>
<keyword evidence="3" id="KW-1185">Reference proteome</keyword>
<organism evidence="2 3">
    <name type="scientific">Mycena belliarum</name>
    <dbReference type="NCBI Taxonomy" id="1033014"/>
    <lineage>
        <taxon>Eukaryota</taxon>
        <taxon>Fungi</taxon>
        <taxon>Dikarya</taxon>
        <taxon>Basidiomycota</taxon>
        <taxon>Agaricomycotina</taxon>
        <taxon>Agaricomycetes</taxon>
        <taxon>Agaricomycetidae</taxon>
        <taxon>Agaricales</taxon>
        <taxon>Marasmiineae</taxon>
        <taxon>Mycenaceae</taxon>
        <taxon>Mycena</taxon>
    </lineage>
</organism>
<name>A0AAD6U8Q7_9AGAR</name>
<accession>A0AAD6U8Q7</accession>
<feature type="compositionally biased region" description="Basic and acidic residues" evidence="1">
    <location>
        <begin position="134"/>
        <end position="143"/>
    </location>
</feature>
<protein>
    <submittedName>
        <fullName evidence="2">Uncharacterized protein</fullName>
    </submittedName>
</protein>
<reference evidence="2" key="1">
    <citation type="submission" date="2023-03" db="EMBL/GenBank/DDBJ databases">
        <title>Massive genome expansion in bonnet fungi (Mycena s.s.) driven by repeated elements and novel gene families across ecological guilds.</title>
        <authorList>
            <consortium name="Lawrence Berkeley National Laboratory"/>
            <person name="Harder C.B."/>
            <person name="Miyauchi S."/>
            <person name="Viragh M."/>
            <person name="Kuo A."/>
            <person name="Thoen E."/>
            <person name="Andreopoulos B."/>
            <person name="Lu D."/>
            <person name="Skrede I."/>
            <person name="Drula E."/>
            <person name="Henrissat B."/>
            <person name="Morin E."/>
            <person name="Kohler A."/>
            <person name="Barry K."/>
            <person name="LaButti K."/>
            <person name="Morin E."/>
            <person name="Salamov A."/>
            <person name="Lipzen A."/>
            <person name="Mereny Z."/>
            <person name="Hegedus B."/>
            <person name="Baldrian P."/>
            <person name="Stursova M."/>
            <person name="Weitz H."/>
            <person name="Taylor A."/>
            <person name="Grigoriev I.V."/>
            <person name="Nagy L.G."/>
            <person name="Martin F."/>
            <person name="Kauserud H."/>
        </authorList>
    </citation>
    <scope>NUCLEOTIDE SEQUENCE</scope>
    <source>
        <strain evidence="2">CBHHK173m</strain>
    </source>
</reference>